<evidence type="ECO:0008006" key="3">
    <source>
        <dbReference type="Google" id="ProtNLM"/>
    </source>
</evidence>
<keyword evidence="2" id="KW-1185">Reference proteome</keyword>
<evidence type="ECO:0000313" key="2">
    <source>
        <dbReference type="Proteomes" id="UP000597877"/>
    </source>
</evidence>
<dbReference type="RefSeq" id="WP_021952532.1">
    <property type="nucleotide sequence ID" value="NZ_JACOOZ010000009.1"/>
</dbReference>
<gene>
    <name evidence="1" type="ORF">H8S00_11855</name>
</gene>
<evidence type="ECO:0000313" key="1">
    <source>
        <dbReference type="EMBL" id="MBC5668664.1"/>
    </source>
</evidence>
<reference evidence="1 2" key="1">
    <citation type="submission" date="2020-08" db="EMBL/GenBank/DDBJ databases">
        <title>Genome public.</title>
        <authorList>
            <person name="Liu C."/>
            <person name="Sun Q."/>
        </authorList>
    </citation>
    <scope>NUCLEOTIDE SEQUENCE [LARGE SCALE GENOMIC DNA]</scope>
    <source>
        <strain evidence="1 2">BX4</strain>
    </source>
</reference>
<dbReference type="EMBL" id="JACOOZ010000009">
    <property type="protein sequence ID" value="MBC5668664.1"/>
    <property type="molecule type" value="Genomic_DNA"/>
</dbReference>
<accession>A0ABR7F4X5</accession>
<proteinExistence type="predicted"/>
<organism evidence="1 2">
    <name type="scientific">Eubacterium segne</name>
    <dbReference type="NCBI Taxonomy" id="2763045"/>
    <lineage>
        <taxon>Bacteria</taxon>
        <taxon>Bacillati</taxon>
        <taxon>Bacillota</taxon>
        <taxon>Clostridia</taxon>
        <taxon>Eubacteriales</taxon>
        <taxon>Eubacteriaceae</taxon>
        <taxon>Eubacterium</taxon>
    </lineage>
</organism>
<dbReference type="Proteomes" id="UP000597877">
    <property type="component" value="Unassembled WGS sequence"/>
</dbReference>
<sequence length="139" mass="16212">MKSTDELLKILKNYNNIEEFIEDNTEDIKNTTFVQYITECLNNCNLTKAQVIEKSNIQKNYAYQIFSGSKKPSRNKVLALSISMGLDTDATNRLLKLSDHSILYPRIKRDSIIHFSLEQHYNLIDTNILLHDMEEKIIE</sequence>
<comment type="caution">
    <text evidence="1">The sequence shown here is derived from an EMBL/GenBank/DDBJ whole genome shotgun (WGS) entry which is preliminary data.</text>
</comment>
<name>A0ABR7F4X5_9FIRM</name>
<protein>
    <recommendedName>
        <fullName evidence="3">HTH cro/C1-type domain-containing protein</fullName>
    </recommendedName>
</protein>